<accession>E0NI05</accession>
<keyword evidence="10" id="KW-1185">Reference proteome</keyword>
<keyword evidence="6" id="KW-0598">Phosphotransferase system</keyword>
<proteinExistence type="predicted"/>
<evidence type="ECO:0000256" key="3">
    <source>
        <dbReference type="ARBA" id="ARBA00022490"/>
    </source>
</evidence>
<feature type="domain" description="PTS EIIB type-4" evidence="8">
    <location>
        <begin position="3"/>
        <end position="162"/>
    </location>
</feature>
<reference evidence="9" key="1">
    <citation type="submission" date="2010-07" db="EMBL/GenBank/DDBJ databases">
        <authorList>
            <person name="Muzny D."/>
            <person name="Qin X."/>
            <person name="Deng J."/>
            <person name="Jiang H."/>
            <person name="Liu Y."/>
            <person name="Qu J."/>
            <person name="Song X.-Z."/>
            <person name="Zhang L."/>
            <person name="Thornton R."/>
            <person name="Coyle M."/>
            <person name="Francisco L."/>
            <person name="Jackson L."/>
            <person name="Javaid M."/>
            <person name="Korchina V."/>
            <person name="Kovar C."/>
            <person name="Mata R."/>
            <person name="Mathew T."/>
            <person name="Ngo R."/>
            <person name="Nguyen L."/>
            <person name="Nguyen N."/>
            <person name="Okwuonu G."/>
            <person name="Ongeri F."/>
            <person name="Pham C."/>
            <person name="Simmons D."/>
            <person name="Wilczek-Boney K."/>
            <person name="Hale W."/>
            <person name="Jakkamsetti A."/>
            <person name="Pham P."/>
            <person name="Ruth R."/>
            <person name="San Lucas F."/>
            <person name="Warren J."/>
            <person name="Zhang J."/>
            <person name="Zhao Z."/>
            <person name="Zhou C."/>
            <person name="Zhu D."/>
            <person name="Lee S."/>
            <person name="Bess C."/>
            <person name="Blankenburg K."/>
            <person name="Forbes L."/>
            <person name="Fu Q."/>
            <person name="Gubbala S."/>
            <person name="Hirani K."/>
            <person name="Jayaseelan J.C."/>
            <person name="Lara F."/>
            <person name="Munidasa M."/>
            <person name="Palculict T."/>
            <person name="Patil S."/>
            <person name="Pu L.-L."/>
            <person name="Saada N."/>
            <person name="Tang L."/>
            <person name="Weissenberger G."/>
            <person name="Zhu Y."/>
            <person name="Hemphill L."/>
            <person name="Shang Y."/>
            <person name="Youmans B."/>
            <person name="Ayvaz T."/>
            <person name="Ross M."/>
            <person name="Santibanez J."/>
            <person name="Aqrawi P."/>
            <person name="Gross S."/>
            <person name="Joshi V."/>
            <person name="Fowler G."/>
            <person name="Nazareth L."/>
            <person name="Reid J."/>
            <person name="Worley K."/>
            <person name="Petrosino J."/>
            <person name="Highlander S."/>
            <person name="Gibbs R."/>
        </authorList>
    </citation>
    <scope>NUCLEOTIDE SEQUENCE [LARGE SCALE GENOMIC DNA]</scope>
    <source>
        <strain evidence="9">DSM 20284</strain>
    </source>
</reference>
<gene>
    <name evidence="9" type="ORF">HMPREF0623_1636</name>
</gene>
<comment type="caution">
    <text evidence="9">The sequence shown here is derived from an EMBL/GenBank/DDBJ whole genome shotgun (WGS) entry which is preliminary data.</text>
</comment>
<sequence length="162" mass="17848">MGEFKMIKLVRVDHRLLHGQVAVSWFNSLGANTILVANDAVASDDFRKSAIRLAKPDNAKLVMKSIEDSIKAINSGVTDKYKMLVVVESVADASKLIQETDGKIGELNLGGTKPREGTINYSKTINLTNDEGAQLTQLQQSGVDVYIQQVPSEERQEFKKID</sequence>
<dbReference type="EC" id="2.7.1.69" evidence="9"/>
<name>E0NI05_PEDAC</name>
<keyword evidence="2" id="KW-0813">Transport</keyword>
<evidence type="ECO:0000256" key="5">
    <source>
        <dbReference type="ARBA" id="ARBA00022679"/>
    </source>
</evidence>
<keyword evidence="3" id="KW-0963">Cytoplasm</keyword>
<dbReference type="GO" id="GO:0009401">
    <property type="term" value="P:phosphoenolpyruvate-dependent sugar phosphotransferase system"/>
    <property type="evidence" value="ECO:0007669"/>
    <property type="project" value="UniProtKB-KW"/>
</dbReference>
<evidence type="ECO:0000256" key="1">
    <source>
        <dbReference type="ARBA" id="ARBA00004496"/>
    </source>
</evidence>
<organism evidence="9 10">
    <name type="scientific">Pediococcus acidilactici DSM 20284</name>
    <dbReference type="NCBI Taxonomy" id="862514"/>
    <lineage>
        <taxon>Bacteria</taxon>
        <taxon>Bacillati</taxon>
        <taxon>Bacillota</taxon>
        <taxon>Bacilli</taxon>
        <taxon>Lactobacillales</taxon>
        <taxon>Lactobacillaceae</taxon>
        <taxon>Pediococcus</taxon>
        <taxon>Pediococcus acidilactici group</taxon>
    </lineage>
</organism>
<dbReference type="eggNOG" id="COG3444">
    <property type="taxonomic scope" value="Bacteria"/>
</dbReference>
<dbReference type="EMBL" id="AEEG01000009">
    <property type="protein sequence ID" value="EFL94768.1"/>
    <property type="molecule type" value="Genomic_DNA"/>
</dbReference>
<evidence type="ECO:0000313" key="10">
    <source>
        <dbReference type="Proteomes" id="UP000004470"/>
    </source>
</evidence>
<dbReference type="Pfam" id="PF03830">
    <property type="entry name" value="PTSIIB_sorb"/>
    <property type="match status" value="1"/>
</dbReference>
<dbReference type="GO" id="GO:0008982">
    <property type="term" value="F:protein-N(PI)-phosphohistidine-sugar phosphotransferase activity"/>
    <property type="evidence" value="ECO:0007669"/>
    <property type="project" value="InterPro"/>
</dbReference>
<protein>
    <submittedName>
        <fullName evidence="9">PTS system sorbose subfamily IIB component</fullName>
        <ecNumber evidence="9">2.7.1.69</ecNumber>
    </submittedName>
</protein>
<dbReference type="InterPro" id="IPR036667">
    <property type="entry name" value="PTS_IIB_sorbose-sp_sf"/>
</dbReference>
<dbReference type="CDD" id="cd00001">
    <property type="entry name" value="PTS_IIB_man"/>
    <property type="match status" value="1"/>
</dbReference>
<evidence type="ECO:0000256" key="6">
    <source>
        <dbReference type="ARBA" id="ARBA00022683"/>
    </source>
</evidence>
<keyword evidence="7" id="KW-0418">Kinase</keyword>
<dbReference type="Proteomes" id="UP000004470">
    <property type="component" value="Unassembled WGS sequence"/>
</dbReference>
<evidence type="ECO:0000256" key="4">
    <source>
        <dbReference type="ARBA" id="ARBA00022597"/>
    </source>
</evidence>
<evidence type="ECO:0000313" key="9">
    <source>
        <dbReference type="EMBL" id="EFL94768.1"/>
    </source>
</evidence>
<comment type="subcellular location">
    <subcellularLocation>
        <location evidence="1">Cytoplasm</location>
    </subcellularLocation>
</comment>
<keyword evidence="4" id="KW-0762">Sugar transport</keyword>
<dbReference type="SUPFAM" id="SSF52728">
    <property type="entry name" value="PTS IIb component"/>
    <property type="match status" value="1"/>
</dbReference>
<keyword evidence="5 9" id="KW-0808">Transferase</keyword>
<dbReference type="InterPro" id="IPR004720">
    <property type="entry name" value="PTS_IIB_sorbose-sp"/>
</dbReference>
<dbReference type="AlphaFoldDB" id="E0NI05"/>
<dbReference type="PROSITE" id="PS51101">
    <property type="entry name" value="PTS_EIIB_TYPE_4"/>
    <property type="match status" value="1"/>
</dbReference>
<dbReference type="Gene3D" id="3.40.35.10">
    <property type="entry name" value="Phosphotransferase system, sorbose subfamily IIB component"/>
    <property type="match status" value="1"/>
</dbReference>
<dbReference type="GO" id="GO:0005737">
    <property type="term" value="C:cytoplasm"/>
    <property type="evidence" value="ECO:0007669"/>
    <property type="project" value="UniProtKB-SubCell"/>
</dbReference>
<evidence type="ECO:0000256" key="7">
    <source>
        <dbReference type="ARBA" id="ARBA00022777"/>
    </source>
</evidence>
<dbReference type="GO" id="GO:0016301">
    <property type="term" value="F:kinase activity"/>
    <property type="evidence" value="ECO:0007669"/>
    <property type="project" value="UniProtKB-KW"/>
</dbReference>
<evidence type="ECO:0000259" key="8">
    <source>
        <dbReference type="PROSITE" id="PS51101"/>
    </source>
</evidence>
<evidence type="ECO:0000256" key="2">
    <source>
        <dbReference type="ARBA" id="ARBA00022448"/>
    </source>
</evidence>
<dbReference type="HOGENOM" id="CLU_116175_2_0_9"/>